<reference evidence="3" key="1">
    <citation type="submission" date="2020-12" db="EMBL/GenBank/DDBJ databases">
        <title>Taurinivorans muris gen. nov., sp. nov., fundamental and realized metabolic niche of a ubiquitous sulfidogenic bacterium in the murine intestine.</title>
        <authorList>
            <person name="Ye H."/>
            <person name="Hanson B.T."/>
            <person name="Loy A."/>
        </authorList>
    </citation>
    <scope>NUCLEOTIDE SEQUENCE</scope>
    <source>
        <strain evidence="3">LT0009</strain>
    </source>
</reference>
<gene>
    <name evidence="3" type="ORF">JBF11_05110</name>
</gene>
<name>A0ABY5XYD2_9BACT</name>
<evidence type="ECO:0000259" key="2">
    <source>
        <dbReference type="Pfam" id="PF00248"/>
    </source>
</evidence>
<sequence length="326" mass="36684">MKYRKLRELEVSAIGLGCMGMHHAYGAPRNEKEMIKLIHKAIELGITFFDTAEMYQSADQPHGNELLVGKALKPYKDKVKIATKFGLASNENKTLITDSRPETIKKSVEASLKRLGIECIDLYYQHRVDPKTPLEEVANTISRLIQEGKIAHWGMSEANAEQIQTSHAICPLTTVQNRYSIMARNWEETVFPVCETLNIGFVAFSPLANGFLSGAYTKDSQFDKDTDFRSFLPQFQPKNMDAHQELLVLLENFAQEKNATKAQISLAWMLAQRPFIVPIPGTTKISRLIENTNSADIELSKEELSKLNEALSHIEIKGVYLGALIK</sequence>
<dbReference type="InterPro" id="IPR050791">
    <property type="entry name" value="Aldo-Keto_reductase"/>
</dbReference>
<keyword evidence="1" id="KW-0560">Oxidoreductase</keyword>
<protein>
    <submittedName>
        <fullName evidence="3">Aldo/keto reductase</fullName>
    </submittedName>
</protein>
<dbReference type="SUPFAM" id="SSF51430">
    <property type="entry name" value="NAD(P)-linked oxidoreductase"/>
    <property type="match status" value="1"/>
</dbReference>
<organism evidence="3 4">
    <name type="scientific">Taurinivorans muris</name>
    <dbReference type="NCBI Taxonomy" id="2787751"/>
    <lineage>
        <taxon>Bacteria</taxon>
        <taxon>Pseudomonadati</taxon>
        <taxon>Thermodesulfobacteriota</taxon>
        <taxon>Desulfovibrionia</taxon>
        <taxon>Desulfovibrionales</taxon>
        <taxon>Desulfovibrionaceae</taxon>
        <taxon>Taurinivorans</taxon>
    </lineage>
</organism>
<evidence type="ECO:0000313" key="4">
    <source>
        <dbReference type="Proteomes" id="UP001058120"/>
    </source>
</evidence>
<dbReference type="CDD" id="cd19078">
    <property type="entry name" value="AKR_AKR13C1_2"/>
    <property type="match status" value="1"/>
</dbReference>
<dbReference type="Proteomes" id="UP001058120">
    <property type="component" value="Chromosome"/>
</dbReference>
<feature type="domain" description="NADP-dependent oxidoreductase" evidence="2">
    <location>
        <begin position="14"/>
        <end position="310"/>
    </location>
</feature>
<evidence type="ECO:0000256" key="1">
    <source>
        <dbReference type="ARBA" id="ARBA00023002"/>
    </source>
</evidence>
<dbReference type="Gene3D" id="3.20.20.100">
    <property type="entry name" value="NADP-dependent oxidoreductase domain"/>
    <property type="match status" value="1"/>
</dbReference>
<accession>A0ABY5XYD2</accession>
<dbReference type="InterPro" id="IPR036812">
    <property type="entry name" value="NAD(P)_OxRdtase_dom_sf"/>
</dbReference>
<dbReference type="InterPro" id="IPR023210">
    <property type="entry name" value="NADP_OxRdtase_dom"/>
</dbReference>
<dbReference type="PANTHER" id="PTHR43625">
    <property type="entry name" value="AFLATOXIN B1 ALDEHYDE REDUCTASE"/>
    <property type="match status" value="1"/>
</dbReference>
<dbReference type="RefSeq" id="WP_334314433.1">
    <property type="nucleotide sequence ID" value="NZ_CP065938.1"/>
</dbReference>
<evidence type="ECO:0000313" key="3">
    <source>
        <dbReference type="EMBL" id="UWX04878.1"/>
    </source>
</evidence>
<dbReference type="EMBL" id="CP065938">
    <property type="protein sequence ID" value="UWX04878.1"/>
    <property type="molecule type" value="Genomic_DNA"/>
</dbReference>
<dbReference type="PANTHER" id="PTHR43625:SF77">
    <property type="entry name" value="ALDO-KETO REDUCTASE"/>
    <property type="match status" value="1"/>
</dbReference>
<keyword evidence="4" id="KW-1185">Reference proteome</keyword>
<proteinExistence type="predicted"/>
<dbReference type="Pfam" id="PF00248">
    <property type="entry name" value="Aldo_ket_red"/>
    <property type="match status" value="1"/>
</dbReference>